<dbReference type="EnsemblPlants" id="Pp3c24_12450V3.2">
    <property type="protein sequence ID" value="Pp3c24_12450V3.2"/>
    <property type="gene ID" value="Pp3c24_12450"/>
</dbReference>
<evidence type="ECO:0000313" key="3">
    <source>
        <dbReference type="Proteomes" id="UP000006727"/>
    </source>
</evidence>
<evidence type="ECO:0000256" key="1">
    <source>
        <dbReference type="SAM" id="SignalP"/>
    </source>
</evidence>
<dbReference type="RefSeq" id="XP_024363910.1">
    <property type="nucleotide sequence ID" value="XM_024508142.2"/>
</dbReference>
<protein>
    <submittedName>
        <fullName evidence="2">Uncharacterized protein</fullName>
    </submittedName>
</protein>
<keyword evidence="3" id="KW-1185">Reference proteome</keyword>
<reference evidence="2 3" key="2">
    <citation type="journal article" date="2018" name="Plant J.">
        <title>The Physcomitrella patens chromosome-scale assembly reveals moss genome structure and evolution.</title>
        <authorList>
            <person name="Lang D."/>
            <person name="Ullrich K.K."/>
            <person name="Murat F."/>
            <person name="Fuchs J."/>
            <person name="Jenkins J."/>
            <person name="Haas F.B."/>
            <person name="Piednoel M."/>
            <person name="Gundlach H."/>
            <person name="Van Bel M."/>
            <person name="Meyberg R."/>
            <person name="Vives C."/>
            <person name="Morata J."/>
            <person name="Symeonidi A."/>
            <person name="Hiss M."/>
            <person name="Muchero W."/>
            <person name="Kamisugi Y."/>
            <person name="Saleh O."/>
            <person name="Blanc G."/>
            <person name="Decker E.L."/>
            <person name="van Gessel N."/>
            <person name="Grimwood J."/>
            <person name="Hayes R.D."/>
            <person name="Graham S.W."/>
            <person name="Gunter L.E."/>
            <person name="McDaniel S.F."/>
            <person name="Hoernstein S.N.W."/>
            <person name="Larsson A."/>
            <person name="Li F.W."/>
            <person name="Perroud P.F."/>
            <person name="Phillips J."/>
            <person name="Ranjan P."/>
            <person name="Rokshar D.S."/>
            <person name="Rothfels C.J."/>
            <person name="Schneider L."/>
            <person name="Shu S."/>
            <person name="Stevenson D.W."/>
            <person name="Thummler F."/>
            <person name="Tillich M."/>
            <person name="Villarreal Aguilar J.C."/>
            <person name="Widiez T."/>
            <person name="Wong G.K."/>
            <person name="Wymore A."/>
            <person name="Zhang Y."/>
            <person name="Zimmer A.D."/>
            <person name="Quatrano R.S."/>
            <person name="Mayer K.F.X."/>
            <person name="Goodstein D."/>
            <person name="Casacuberta J.M."/>
            <person name="Vandepoele K."/>
            <person name="Reski R."/>
            <person name="Cuming A.C."/>
            <person name="Tuskan G.A."/>
            <person name="Maumus F."/>
            <person name="Salse J."/>
            <person name="Schmutz J."/>
            <person name="Rensing S.A."/>
        </authorList>
    </citation>
    <scope>NUCLEOTIDE SEQUENCE [LARGE SCALE GENOMIC DNA]</scope>
    <source>
        <strain evidence="2 3">cv. Gransden 2004</strain>
    </source>
</reference>
<evidence type="ECO:0000313" key="2">
    <source>
        <dbReference type="EnsemblPlants" id="Pp3c24_12450V3.2"/>
    </source>
</evidence>
<dbReference type="AlphaFoldDB" id="A0A7I4CIF8"/>
<reference evidence="2 3" key="1">
    <citation type="journal article" date="2008" name="Science">
        <title>The Physcomitrella genome reveals evolutionary insights into the conquest of land by plants.</title>
        <authorList>
            <person name="Rensing S."/>
            <person name="Lang D."/>
            <person name="Zimmer A."/>
            <person name="Terry A."/>
            <person name="Salamov A."/>
            <person name="Shapiro H."/>
            <person name="Nishiyama T."/>
            <person name="Perroud P.-F."/>
            <person name="Lindquist E."/>
            <person name="Kamisugi Y."/>
            <person name="Tanahashi T."/>
            <person name="Sakakibara K."/>
            <person name="Fujita T."/>
            <person name="Oishi K."/>
            <person name="Shin-I T."/>
            <person name="Kuroki Y."/>
            <person name="Toyoda A."/>
            <person name="Suzuki Y."/>
            <person name="Hashimoto A."/>
            <person name="Yamaguchi K."/>
            <person name="Sugano A."/>
            <person name="Kohara Y."/>
            <person name="Fujiyama A."/>
            <person name="Anterola A."/>
            <person name="Aoki S."/>
            <person name="Ashton N."/>
            <person name="Barbazuk W.B."/>
            <person name="Barker E."/>
            <person name="Bennetzen J."/>
            <person name="Bezanilla M."/>
            <person name="Blankenship R."/>
            <person name="Cho S.H."/>
            <person name="Dutcher S."/>
            <person name="Estelle M."/>
            <person name="Fawcett J.A."/>
            <person name="Gundlach H."/>
            <person name="Hanada K."/>
            <person name="Heyl A."/>
            <person name="Hicks K.A."/>
            <person name="Hugh J."/>
            <person name="Lohr M."/>
            <person name="Mayer K."/>
            <person name="Melkozernov A."/>
            <person name="Murata T."/>
            <person name="Nelson D."/>
            <person name="Pils B."/>
            <person name="Prigge M."/>
            <person name="Reiss B."/>
            <person name="Renner T."/>
            <person name="Rombauts S."/>
            <person name="Rushton P."/>
            <person name="Sanderfoot A."/>
            <person name="Schween G."/>
            <person name="Shiu S.-H."/>
            <person name="Stueber K."/>
            <person name="Theodoulou F.L."/>
            <person name="Tu H."/>
            <person name="Van de Peer Y."/>
            <person name="Verrier P.J."/>
            <person name="Waters E."/>
            <person name="Wood A."/>
            <person name="Yang L."/>
            <person name="Cove D."/>
            <person name="Cuming A."/>
            <person name="Hasebe M."/>
            <person name="Lucas S."/>
            <person name="Mishler D.B."/>
            <person name="Reski R."/>
            <person name="Grigoriev I."/>
            <person name="Quatrano R.S."/>
            <person name="Boore J.L."/>
        </authorList>
    </citation>
    <scope>NUCLEOTIDE SEQUENCE [LARGE SCALE GENOMIC DNA]</scope>
    <source>
        <strain evidence="2 3">cv. Gransden 2004</strain>
    </source>
</reference>
<keyword evidence="1" id="KW-0732">Signal</keyword>
<dbReference type="KEGG" id="ppp:112276651"/>
<name>A0A7I4CIF8_PHYPA</name>
<dbReference type="Gramene" id="Pp3c24_12450V3.2">
    <property type="protein sequence ID" value="Pp3c24_12450V3.2"/>
    <property type="gene ID" value="Pp3c24_12450"/>
</dbReference>
<sequence length="218" mass="23237">MGGGAGVRVVHGTIAAAAALLATAASTVDIGDKLHLKVTPILFYAVPISIPLPPLSSLSGACGCTDRSSFSVSYSRILPSKECEASSFASASSSISPPGATAGKGQNFQGWRPYMSVLQLYTEPPLTPTKLSTCVAKIWSHYQANLSARRSYRGENEGCVSVSAPVLDLEPQVVSSEVTTYKRPFIPLFRSHSYLYNEQLSNFHEEVLPSTHAHAIAH</sequence>
<feature type="chain" id="PRO_5043238853" evidence="1">
    <location>
        <begin position="28"/>
        <end position="218"/>
    </location>
</feature>
<proteinExistence type="predicted"/>
<dbReference type="EnsemblPlants" id="Pp3c24_12450V3.3">
    <property type="protein sequence ID" value="Pp3c24_12450V3.3"/>
    <property type="gene ID" value="Pp3c24_12450"/>
</dbReference>
<dbReference type="GeneID" id="112276651"/>
<accession>A0A7I4CIF8</accession>
<reference evidence="2" key="3">
    <citation type="submission" date="2020-12" db="UniProtKB">
        <authorList>
            <consortium name="EnsemblPlants"/>
        </authorList>
    </citation>
    <scope>IDENTIFICATION</scope>
</reference>
<dbReference type="Gramene" id="Pp3c24_12450V3.3">
    <property type="protein sequence ID" value="Pp3c24_12450V3.3"/>
    <property type="gene ID" value="Pp3c24_12450"/>
</dbReference>
<organism evidence="2 3">
    <name type="scientific">Physcomitrium patens</name>
    <name type="common">Spreading-leaved earth moss</name>
    <name type="synonym">Physcomitrella patens</name>
    <dbReference type="NCBI Taxonomy" id="3218"/>
    <lineage>
        <taxon>Eukaryota</taxon>
        <taxon>Viridiplantae</taxon>
        <taxon>Streptophyta</taxon>
        <taxon>Embryophyta</taxon>
        <taxon>Bryophyta</taxon>
        <taxon>Bryophytina</taxon>
        <taxon>Bryopsida</taxon>
        <taxon>Funariidae</taxon>
        <taxon>Funariales</taxon>
        <taxon>Funariaceae</taxon>
        <taxon>Physcomitrium</taxon>
    </lineage>
</organism>
<dbReference type="EMBL" id="ABEU02000024">
    <property type="status" value="NOT_ANNOTATED_CDS"/>
    <property type="molecule type" value="Genomic_DNA"/>
</dbReference>
<dbReference type="Proteomes" id="UP000006727">
    <property type="component" value="Chromosome 24"/>
</dbReference>
<gene>
    <name evidence="2" type="primary">LOC112276651</name>
</gene>
<feature type="signal peptide" evidence="1">
    <location>
        <begin position="1"/>
        <end position="27"/>
    </location>
</feature>